<evidence type="ECO:0000256" key="2">
    <source>
        <dbReference type="SAM" id="MobiDB-lite"/>
    </source>
</evidence>
<dbReference type="Gene3D" id="3.40.50.1820">
    <property type="entry name" value="alpha/beta hydrolase"/>
    <property type="match status" value="1"/>
</dbReference>
<comment type="caution">
    <text evidence="5">The sequence shown here is derived from an EMBL/GenBank/DDBJ whole genome shotgun (WGS) entry which is preliminary data.</text>
</comment>
<feature type="domain" description="AB hydrolase-1" evidence="3">
    <location>
        <begin position="15"/>
        <end position="204"/>
    </location>
</feature>
<evidence type="ECO:0000313" key="6">
    <source>
        <dbReference type="Proteomes" id="UP000789595"/>
    </source>
</evidence>
<evidence type="ECO:0000256" key="1">
    <source>
        <dbReference type="ARBA" id="ARBA00022723"/>
    </source>
</evidence>
<dbReference type="AlphaFoldDB" id="A0A8J2S7C7"/>
<dbReference type="PANTHER" id="PTHR14095:SF0">
    <property type="entry name" value="MIP22305P"/>
    <property type="match status" value="1"/>
</dbReference>
<dbReference type="InterPro" id="IPR041534">
    <property type="entry name" value="EF-hand_13"/>
</dbReference>
<feature type="compositionally biased region" description="Low complexity" evidence="2">
    <location>
        <begin position="307"/>
        <end position="331"/>
    </location>
</feature>
<dbReference type="EMBL" id="CAKKNE010000001">
    <property type="protein sequence ID" value="CAH0365772.1"/>
    <property type="molecule type" value="Genomic_DNA"/>
</dbReference>
<dbReference type="SUPFAM" id="SSF47473">
    <property type="entry name" value="EF-hand"/>
    <property type="match status" value="1"/>
</dbReference>
<reference evidence="5" key="1">
    <citation type="submission" date="2021-11" db="EMBL/GenBank/DDBJ databases">
        <authorList>
            <consortium name="Genoscope - CEA"/>
            <person name="William W."/>
        </authorList>
    </citation>
    <scope>NUCLEOTIDE SEQUENCE</scope>
</reference>
<feature type="domain" description="PP2A regulatory subunit B'' EF-hand" evidence="4">
    <location>
        <begin position="441"/>
        <end position="530"/>
    </location>
</feature>
<feature type="compositionally biased region" description="Pro residues" evidence="2">
    <location>
        <begin position="339"/>
        <end position="352"/>
    </location>
</feature>
<dbReference type="Pfam" id="PF17958">
    <property type="entry name" value="EF-hand_13"/>
    <property type="match status" value="1"/>
</dbReference>
<dbReference type="Proteomes" id="UP000789595">
    <property type="component" value="Unassembled WGS sequence"/>
</dbReference>
<name>A0A8J2S7C7_9STRA</name>
<dbReference type="Pfam" id="PF12697">
    <property type="entry name" value="Abhydrolase_6"/>
    <property type="match status" value="1"/>
</dbReference>
<feature type="region of interest" description="Disordered" evidence="2">
    <location>
        <begin position="765"/>
        <end position="800"/>
    </location>
</feature>
<proteinExistence type="predicted"/>
<evidence type="ECO:0000259" key="4">
    <source>
        <dbReference type="Pfam" id="PF17958"/>
    </source>
</evidence>
<accession>A0A8J2S7C7</accession>
<dbReference type="InterPro" id="IPR011992">
    <property type="entry name" value="EF-hand-dom_pair"/>
</dbReference>
<dbReference type="OrthoDB" id="5586at2759"/>
<dbReference type="Gene3D" id="1.10.238.10">
    <property type="entry name" value="EF-hand"/>
    <property type="match status" value="1"/>
</dbReference>
<evidence type="ECO:0000259" key="3">
    <source>
        <dbReference type="Pfam" id="PF12697"/>
    </source>
</evidence>
<protein>
    <submittedName>
        <fullName evidence="5">Uncharacterized protein</fullName>
    </submittedName>
</protein>
<evidence type="ECO:0000313" key="5">
    <source>
        <dbReference type="EMBL" id="CAH0365772.1"/>
    </source>
</evidence>
<dbReference type="SUPFAM" id="SSF53474">
    <property type="entry name" value="alpha/beta-Hydrolases"/>
    <property type="match status" value="1"/>
</dbReference>
<feature type="region of interest" description="Disordered" evidence="2">
    <location>
        <begin position="266"/>
        <end position="363"/>
    </location>
</feature>
<dbReference type="GO" id="GO:0000159">
    <property type="term" value="C:protein phosphatase type 2A complex"/>
    <property type="evidence" value="ECO:0007669"/>
    <property type="project" value="TreeGrafter"/>
</dbReference>
<dbReference type="Gene3D" id="1.10.238.220">
    <property type="match status" value="1"/>
</dbReference>
<organism evidence="5 6">
    <name type="scientific">Pelagomonas calceolata</name>
    <dbReference type="NCBI Taxonomy" id="35677"/>
    <lineage>
        <taxon>Eukaryota</taxon>
        <taxon>Sar</taxon>
        <taxon>Stramenopiles</taxon>
        <taxon>Ochrophyta</taxon>
        <taxon>Pelagophyceae</taxon>
        <taxon>Pelagomonadales</taxon>
        <taxon>Pelagomonadaceae</taxon>
        <taxon>Pelagomonas</taxon>
    </lineage>
</organism>
<gene>
    <name evidence="5" type="ORF">PECAL_1P22270</name>
</gene>
<keyword evidence="6" id="KW-1185">Reference proteome</keyword>
<keyword evidence="1" id="KW-0479">Metal-binding</keyword>
<dbReference type="PANTHER" id="PTHR14095">
    <property type="entry name" value="PHOSPHATASE 2A REGULATORY SUBUNIT-RELATED"/>
    <property type="match status" value="1"/>
</dbReference>
<sequence length="800" mass="87292">MPVPHRSTEPARPREDALAVARAVGSAETPVDVVGWSLGGLVAQELCCVAPSEVRRAVLASTSPGGDGLADLVSRDFFDVFDDWSDDATREGEAARRRAAAAAFVHASPERWVERHVDALKADVDAFVGVRRAAAAIRGQKACALAPFPDCSRLPEKRYLVLHGDVDPVVDAALAARLAERAPGAKLLLLAGVGHRAWAQEPDECKLDRPAALTMAAAAPASPTGGPPPGLAAARQRLEELFEHWLGLEETEAKISEWVRKAERGELPAPPAPSLADLTNDRRVGTPPTSPHSPDKGGAPSPPPHFSPGSSPTSSRFSSRASSPASTPRGSPLKRRVAAPPPPSPPRAPRIPPLLSRRRRGADAAAERAVADLWRRRCPGDAMAAPDFAAYAAECCELPSTIGAVLAGRLARRDGDERAVVRLGDWLAHWRDVLGREDDARLRLFAALSGERDAVGLRPAAFSPLLDALLARHPGLAFLADHAEFQDKYAATVVARIFYRLDSARTGAISRRGFLHGGPCLLEALFRLDADADVNREPAYFSYEHFYVIYCRWWELDADRDARLRRDDLLRYAGHRLSRAVVDRVFDAAPRALTDGLTGAALRRIKPGDPDADALTYADFCYVMLAEEDKTTEASLRYWFGICDVDGDGVVDERDAAAFYVLQRRRLECLGHEAVSWGDVRCQMADLLDHGRSGLRLRVEDFLNDKCPQAGVFFDALFALDKFVRWEQRDPFADRMRKDDPFDTDWDRFAAQEYARLATEEDQLEEAYGVDSPGGEDAVSPLDGSSPVEAEVVRSAEAPF</sequence>
<dbReference type="InterPro" id="IPR000073">
    <property type="entry name" value="AB_hydrolase_1"/>
</dbReference>
<dbReference type="GO" id="GO:0046872">
    <property type="term" value="F:metal ion binding"/>
    <property type="evidence" value="ECO:0007669"/>
    <property type="project" value="UniProtKB-KW"/>
</dbReference>
<dbReference type="InterPro" id="IPR029058">
    <property type="entry name" value="AB_hydrolase_fold"/>
</dbReference>
<dbReference type="GO" id="GO:0019888">
    <property type="term" value="F:protein phosphatase regulator activity"/>
    <property type="evidence" value="ECO:0007669"/>
    <property type="project" value="TreeGrafter"/>
</dbReference>